<accession>A0A0D0I8H6</accession>
<gene>
    <name evidence="2" type="ORF">ST44_00400</name>
</gene>
<dbReference type="PANTHER" id="PTHR43179">
    <property type="entry name" value="RHAMNOSYLTRANSFERASE WBBL"/>
    <property type="match status" value="1"/>
</dbReference>
<dbReference type="Gene3D" id="3.90.550.10">
    <property type="entry name" value="Spore Coat Polysaccharide Biosynthesis Protein SpsA, Chain A"/>
    <property type="match status" value="1"/>
</dbReference>
<dbReference type="PANTHER" id="PTHR43179:SF7">
    <property type="entry name" value="RHAMNOSYLTRANSFERASE WBBL"/>
    <property type="match status" value="1"/>
</dbReference>
<reference evidence="2 3" key="1">
    <citation type="submission" date="2015-01" db="EMBL/GenBank/DDBJ databases">
        <title>Comparative genomics of non-oral Prevotella species.</title>
        <authorList>
            <person name="Accetto T."/>
            <person name="Nograsek B."/>
            <person name="Avgustin G."/>
        </authorList>
    </citation>
    <scope>NUCLEOTIDE SEQUENCE [LARGE SCALE GENOMIC DNA]</scope>
    <source>
        <strain evidence="2 3">P5-119</strain>
    </source>
</reference>
<keyword evidence="3" id="KW-1185">Reference proteome</keyword>
<evidence type="ECO:0000313" key="2">
    <source>
        <dbReference type="EMBL" id="KIP64896.1"/>
    </source>
</evidence>
<dbReference type="RefSeq" id="WP_022315957.1">
    <property type="nucleotide sequence ID" value="NZ_DAIPDX010000008.1"/>
</dbReference>
<dbReference type="GeneID" id="93483779"/>
<dbReference type="AlphaFoldDB" id="A0A0D0I8H6"/>
<comment type="caution">
    <text evidence="2">The sequence shown here is derived from an EMBL/GenBank/DDBJ whole genome shotgun (WGS) entry which is preliminary data.</text>
</comment>
<dbReference type="EMBL" id="JXQK01000008">
    <property type="protein sequence ID" value="KIP64896.1"/>
    <property type="molecule type" value="Genomic_DNA"/>
</dbReference>
<dbReference type="GO" id="GO:0016740">
    <property type="term" value="F:transferase activity"/>
    <property type="evidence" value="ECO:0007669"/>
    <property type="project" value="UniProtKB-KW"/>
</dbReference>
<evidence type="ECO:0000259" key="1">
    <source>
        <dbReference type="Pfam" id="PF00535"/>
    </source>
</evidence>
<name>A0A0D0I8H6_9BACT</name>
<dbReference type="Proteomes" id="UP000032046">
    <property type="component" value="Unassembled WGS sequence"/>
</dbReference>
<dbReference type="InterPro" id="IPR001173">
    <property type="entry name" value="Glyco_trans_2-like"/>
</dbReference>
<proteinExistence type="predicted"/>
<evidence type="ECO:0000313" key="3">
    <source>
        <dbReference type="Proteomes" id="UP000032046"/>
    </source>
</evidence>
<protein>
    <submittedName>
        <fullName evidence="2">Glycosyl transferase family 2</fullName>
    </submittedName>
</protein>
<dbReference type="STRING" id="1602171.ST44_00400"/>
<dbReference type="OrthoDB" id="9771846at2"/>
<dbReference type="SUPFAM" id="SSF53448">
    <property type="entry name" value="Nucleotide-diphospho-sugar transferases"/>
    <property type="match status" value="1"/>
</dbReference>
<dbReference type="InterPro" id="IPR029044">
    <property type="entry name" value="Nucleotide-diphossugar_trans"/>
</dbReference>
<keyword evidence="2" id="KW-0808">Transferase</keyword>
<feature type="domain" description="Glycosyltransferase 2-like" evidence="1">
    <location>
        <begin position="4"/>
        <end position="150"/>
    </location>
</feature>
<dbReference type="Pfam" id="PF00535">
    <property type="entry name" value="Glycos_transf_2"/>
    <property type="match status" value="1"/>
</dbReference>
<organism evidence="2 3">
    <name type="scientific">Prevotella pectinovora</name>
    <dbReference type="NCBI Taxonomy" id="1602169"/>
    <lineage>
        <taxon>Bacteria</taxon>
        <taxon>Pseudomonadati</taxon>
        <taxon>Bacteroidota</taxon>
        <taxon>Bacteroidia</taxon>
        <taxon>Bacteroidales</taxon>
        <taxon>Prevotellaceae</taxon>
        <taxon>Prevotella</taxon>
    </lineage>
</organism>
<sequence length="398" mass="45925">MKISVIIVNYNVRYYLEQCLLSLRKALADIPSEVFVVDNHSRDGSVEYLRRRFREVTFVASTHNLGFARANNFAIRKAQGEYVLLLNPDTFVGEETIRECLDFMDGHPAAGGLGVKMLKCDGDKAMESRRGLPSPLTAFYKMCGLCGRYPQSRRFGKYYMSYLSWDEPVQIEVISGAYCLLRHTAIDKIGMLDEDFFMYGEDIDLSYRLLKGGFENWYLPVSILHYKGESTHKSSFRYVHVFYEAMLIFFRKHYRHLSFWISLPIRLAIYVKATIALVQMLLGKSAHSMGFFSVKRKKEPEYLFLCSGKNLSSCRRLADNRGLTARFVECSVVDREKGHEAYLDRLSSDTVTYVVYDISLFSYGDILRAFEGNPRKNVLIGTFNPRNHILITDQEVLR</sequence>
<dbReference type="CDD" id="cd04186">
    <property type="entry name" value="GT_2_like_c"/>
    <property type="match status" value="1"/>
</dbReference>